<evidence type="ECO:0000256" key="11">
    <source>
        <dbReference type="ARBA" id="ARBA00023303"/>
    </source>
</evidence>
<keyword evidence="4" id="KW-0633">Potassium transport</keyword>
<evidence type="ECO:0000256" key="3">
    <source>
        <dbReference type="ARBA" id="ARBA00022448"/>
    </source>
</evidence>
<protein>
    <recommendedName>
        <fullName evidence="16">Trimeric intracellular cation channel type B</fullName>
    </recommendedName>
</protein>
<feature type="transmembrane region" description="Helical" evidence="13">
    <location>
        <begin position="54"/>
        <end position="75"/>
    </location>
</feature>
<dbReference type="EnsemblMetazoa" id="XM_038200376.1">
    <property type="protein sequence ID" value="XP_038056304.1"/>
    <property type="gene ID" value="LOC119728223"/>
</dbReference>
<dbReference type="PANTHER" id="PTHR12454:SF11">
    <property type="entry name" value="GH25683P"/>
    <property type="match status" value="1"/>
</dbReference>
<evidence type="ECO:0000313" key="15">
    <source>
        <dbReference type="Proteomes" id="UP000887568"/>
    </source>
</evidence>
<dbReference type="CTD" id="79041"/>
<sequence>MAATNYDTIISYANAYDTIPMFPVFEVSHYILMILAVRQDFQEGTKHLAQTNPLVCWFCSMLSSFAGGILANFLLGQPILAAFSNHINIGIATIVWYLIFYCPGDVFFNLVSSFPAQLLFIPFKEVIRMRKIAGGVAQAAAIYPSGFLVMLIIGTVKGTGSMQMRNIERLLRGTSGPSSNQLTTPSFTMKGSILISLLIVLQRYMMLPVPLSLLLLCCMLTMATVKVFVLYGSRDPFEPLEGMLRPVLFGKRPKDTTGRKIKDTKDGKDKKE</sequence>
<evidence type="ECO:0000256" key="1">
    <source>
        <dbReference type="ARBA" id="ARBA00004127"/>
    </source>
</evidence>
<comment type="subcellular location">
    <subcellularLocation>
        <location evidence="1">Endomembrane system</location>
        <topology evidence="1">Multi-pass membrane protein</topology>
    </subcellularLocation>
</comment>
<evidence type="ECO:0000256" key="9">
    <source>
        <dbReference type="ARBA" id="ARBA00023065"/>
    </source>
</evidence>
<evidence type="ECO:0000256" key="6">
    <source>
        <dbReference type="ARBA" id="ARBA00022826"/>
    </source>
</evidence>
<evidence type="ECO:0000256" key="13">
    <source>
        <dbReference type="SAM" id="Phobius"/>
    </source>
</evidence>
<feature type="transmembrane region" description="Helical" evidence="13">
    <location>
        <begin position="132"/>
        <end position="156"/>
    </location>
</feature>
<keyword evidence="15" id="KW-1185">Reference proteome</keyword>
<feature type="region of interest" description="Disordered" evidence="12">
    <location>
        <begin position="251"/>
        <end position="272"/>
    </location>
</feature>
<proteinExistence type="inferred from homology"/>
<dbReference type="EnsemblMetazoa" id="XM_038200373.1">
    <property type="protein sequence ID" value="XP_038056301.1"/>
    <property type="gene ID" value="LOC119728223"/>
</dbReference>
<dbReference type="EnsemblMetazoa" id="XM_038200377.1">
    <property type="protein sequence ID" value="XP_038056305.1"/>
    <property type="gene ID" value="LOC119728223"/>
</dbReference>
<feature type="transmembrane region" description="Helical" evidence="13">
    <location>
        <begin position="182"/>
        <end position="201"/>
    </location>
</feature>
<name>A0A913ZXS9_PATMI</name>
<dbReference type="RefSeq" id="XP_038056301.1">
    <property type="nucleotide sequence ID" value="XM_038200373.1"/>
</dbReference>
<keyword evidence="3" id="KW-0813">Transport</keyword>
<evidence type="ECO:0008006" key="16">
    <source>
        <dbReference type="Google" id="ProtNLM"/>
    </source>
</evidence>
<keyword evidence="7" id="KW-0630">Potassium</keyword>
<reference evidence="14" key="1">
    <citation type="submission" date="2022-11" db="UniProtKB">
        <authorList>
            <consortium name="EnsemblMetazoa"/>
        </authorList>
    </citation>
    <scope>IDENTIFICATION</scope>
</reference>
<dbReference type="Proteomes" id="UP000887568">
    <property type="component" value="Unplaced"/>
</dbReference>
<dbReference type="GO" id="GO:0005267">
    <property type="term" value="F:potassium channel activity"/>
    <property type="evidence" value="ECO:0007669"/>
    <property type="project" value="UniProtKB-KW"/>
</dbReference>
<evidence type="ECO:0000313" key="14">
    <source>
        <dbReference type="EnsemblMetazoa" id="XP_038056304.1"/>
    </source>
</evidence>
<dbReference type="PANTHER" id="PTHR12454">
    <property type="entry name" value="TRIMERIC INTRACELLULAR CATION CHANNEL"/>
    <property type="match status" value="1"/>
</dbReference>
<comment type="similarity">
    <text evidence="2">Belongs to the TMEM38 family.</text>
</comment>
<evidence type="ECO:0000256" key="7">
    <source>
        <dbReference type="ARBA" id="ARBA00022958"/>
    </source>
</evidence>
<dbReference type="GeneID" id="119728223"/>
<dbReference type="RefSeq" id="XP_038056303.1">
    <property type="nucleotide sequence ID" value="XM_038200375.1"/>
</dbReference>
<accession>A0A913ZXS9</accession>
<keyword evidence="9" id="KW-0406">Ion transport</keyword>
<dbReference type="RefSeq" id="XP_038056305.1">
    <property type="nucleotide sequence ID" value="XM_038200377.1"/>
</dbReference>
<evidence type="ECO:0000256" key="4">
    <source>
        <dbReference type="ARBA" id="ARBA00022538"/>
    </source>
</evidence>
<keyword evidence="11" id="KW-0407">Ion channel</keyword>
<evidence type="ECO:0000256" key="2">
    <source>
        <dbReference type="ARBA" id="ARBA00005766"/>
    </source>
</evidence>
<dbReference type="GO" id="GO:0016020">
    <property type="term" value="C:membrane"/>
    <property type="evidence" value="ECO:0007669"/>
    <property type="project" value="InterPro"/>
</dbReference>
<feature type="compositionally biased region" description="Basic and acidic residues" evidence="12">
    <location>
        <begin position="252"/>
        <end position="272"/>
    </location>
</feature>
<evidence type="ECO:0000256" key="5">
    <source>
        <dbReference type="ARBA" id="ARBA00022692"/>
    </source>
</evidence>
<dbReference type="Pfam" id="PF05197">
    <property type="entry name" value="TRIC"/>
    <property type="match status" value="1"/>
</dbReference>
<evidence type="ECO:0000256" key="8">
    <source>
        <dbReference type="ARBA" id="ARBA00022989"/>
    </source>
</evidence>
<feature type="transmembrane region" description="Helical" evidence="13">
    <location>
        <begin position="213"/>
        <end position="233"/>
    </location>
</feature>
<dbReference type="GO" id="GO:0042802">
    <property type="term" value="F:identical protein binding"/>
    <property type="evidence" value="ECO:0007669"/>
    <property type="project" value="InterPro"/>
</dbReference>
<organism evidence="14 15">
    <name type="scientific">Patiria miniata</name>
    <name type="common">Bat star</name>
    <name type="synonym">Asterina miniata</name>
    <dbReference type="NCBI Taxonomy" id="46514"/>
    <lineage>
        <taxon>Eukaryota</taxon>
        <taxon>Metazoa</taxon>
        <taxon>Echinodermata</taxon>
        <taxon>Eleutherozoa</taxon>
        <taxon>Asterozoa</taxon>
        <taxon>Asteroidea</taxon>
        <taxon>Valvatacea</taxon>
        <taxon>Valvatida</taxon>
        <taxon>Asterinidae</taxon>
        <taxon>Patiria</taxon>
    </lineage>
</organism>
<dbReference type="GO" id="GO:0012505">
    <property type="term" value="C:endomembrane system"/>
    <property type="evidence" value="ECO:0007669"/>
    <property type="project" value="UniProtKB-SubCell"/>
</dbReference>
<dbReference type="OMA" id="FSKMAMF"/>
<evidence type="ECO:0000256" key="12">
    <source>
        <dbReference type="SAM" id="MobiDB-lite"/>
    </source>
</evidence>
<feature type="transmembrane region" description="Helical" evidence="13">
    <location>
        <begin position="87"/>
        <end position="111"/>
    </location>
</feature>
<dbReference type="OrthoDB" id="195817at2759"/>
<keyword evidence="10 13" id="KW-0472">Membrane</keyword>
<keyword evidence="6" id="KW-0631">Potassium channel</keyword>
<dbReference type="EnsemblMetazoa" id="XM_038200375.1">
    <property type="protein sequence ID" value="XP_038056303.1"/>
    <property type="gene ID" value="LOC119728223"/>
</dbReference>
<dbReference type="AlphaFoldDB" id="A0A913ZXS9"/>
<keyword evidence="5 13" id="KW-0812">Transmembrane</keyword>
<dbReference type="InterPro" id="IPR007866">
    <property type="entry name" value="TRIC_channel"/>
</dbReference>
<evidence type="ECO:0000256" key="10">
    <source>
        <dbReference type="ARBA" id="ARBA00023136"/>
    </source>
</evidence>
<keyword evidence="8 13" id="KW-1133">Transmembrane helix</keyword>
<dbReference type="RefSeq" id="XP_038056304.1">
    <property type="nucleotide sequence ID" value="XM_038200376.1"/>
</dbReference>